<feature type="domain" description="DUF7507" evidence="1">
    <location>
        <begin position="295"/>
        <end position="381"/>
    </location>
</feature>
<organism evidence="2 3">
    <name type="scientific">Nitratireductor aestuarii</name>
    <dbReference type="NCBI Taxonomy" id="1735103"/>
    <lineage>
        <taxon>Bacteria</taxon>
        <taxon>Pseudomonadati</taxon>
        <taxon>Pseudomonadota</taxon>
        <taxon>Alphaproteobacteria</taxon>
        <taxon>Hyphomicrobiales</taxon>
        <taxon>Phyllobacteriaceae</taxon>
        <taxon>Nitratireductor</taxon>
    </lineage>
</organism>
<accession>A0A916S5S4</accession>
<evidence type="ECO:0000259" key="1">
    <source>
        <dbReference type="Pfam" id="PF24346"/>
    </source>
</evidence>
<dbReference type="InterPro" id="IPR047589">
    <property type="entry name" value="DUF11_rpt"/>
</dbReference>
<reference evidence="2" key="2">
    <citation type="submission" date="2020-09" db="EMBL/GenBank/DDBJ databases">
        <authorList>
            <person name="Sun Q."/>
            <person name="Zhou Y."/>
        </authorList>
    </citation>
    <scope>NUCLEOTIDE SEQUENCE</scope>
    <source>
        <strain evidence="2">CGMCC 1.15320</strain>
    </source>
</reference>
<keyword evidence="3" id="KW-1185">Reference proteome</keyword>
<dbReference type="AlphaFoldDB" id="A0A916S5S4"/>
<evidence type="ECO:0000313" key="3">
    <source>
        <dbReference type="Proteomes" id="UP000636264"/>
    </source>
</evidence>
<dbReference type="InterPro" id="IPR055354">
    <property type="entry name" value="DUF7507"/>
</dbReference>
<dbReference type="Gene3D" id="2.60.40.10">
    <property type="entry name" value="Immunoglobulins"/>
    <property type="match status" value="1"/>
</dbReference>
<dbReference type="Proteomes" id="UP000636264">
    <property type="component" value="Unassembled WGS sequence"/>
</dbReference>
<dbReference type="EMBL" id="BMIF01000032">
    <property type="protein sequence ID" value="GGA82848.1"/>
    <property type="molecule type" value="Genomic_DNA"/>
</dbReference>
<feature type="domain" description="DUF7507" evidence="1">
    <location>
        <begin position="401"/>
        <end position="519"/>
    </location>
</feature>
<dbReference type="Pfam" id="PF24346">
    <property type="entry name" value="DUF7507"/>
    <property type="match status" value="2"/>
</dbReference>
<dbReference type="InterPro" id="IPR051172">
    <property type="entry name" value="Chlamydia_OmcB"/>
</dbReference>
<name>A0A916S5S4_9HYPH</name>
<gene>
    <name evidence="2" type="ORF">GCM10011385_41320</name>
</gene>
<dbReference type="PANTHER" id="PTHR34819">
    <property type="entry name" value="LARGE CYSTEINE-RICH PERIPLASMIC PROTEIN OMCB"/>
    <property type="match status" value="1"/>
</dbReference>
<protein>
    <recommendedName>
        <fullName evidence="1">DUF7507 domain-containing protein</fullName>
    </recommendedName>
</protein>
<evidence type="ECO:0000313" key="2">
    <source>
        <dbReference type="EMBL" id="GGA82848.1"/>
    </source>
</evidence>
<dbReference type="NCBIfam" id="TIGR01451">
    <property type="entry name" value="B_ant_repeat"/>
    <property type="match status" value="1"/>
</dbReference>
<proteinExistence type="predicted"/>
<sequence>MFKNGFGGVSAADGVQWAELNAYTPSRLYQTVCLLEGDRVKWFLHHKARVTGQTESMVFNIGIQPDGSDAVSVVQGTTDTSGAGSIANNSCLGECAVTTVINEWARYSGSFEWNNPSGERTIGFQSLSPGAVGNYLDSITIYGVSPIAELSTDEARGLEGEHSATNFPISILVSGKIPVGETLDVEVAIIHFDTDGADISPMDTVTISIPPGDYAAEPFPIPIAVLADDVRENREQFRIELVDKPGEGGYRAGSTTSCGAQGIVAATYTILDAHASIEKIGTFVDLVGGMAPDGSPIKNAGDRMDYEFIVTNTGDVTLTNLAVTDTIIGTPTLDPSRSGLDPDGNLPAGAVAVYVASYTLTQADVDSGQKENVATFTANLVGREDQVTATSDHQEPLPHIPAISMIKEGSFDPETDDGDGLPDPGERLRFDITVTNDGNVTAFNVEPKDPGPTFDGQPGTGVMTPFSPGPSAILPGESLVFTAYYTLTTEDIAYGSGLEDAVKNQASVSATDPTGAPLEANMPEPMAFTMPGFGVEKRAEITQTQRGGKVPYTLILKPMELIQTTRIRLADIIPAGFVYIPGTAVVDGQALEPVIEGRRLTWEIDVDPERNVEVQLILGVSASAPFGTFVNTAQAERIDNDVVYRRKGYAEVEIIPEPVFDCGDIIGKVFNDENRNGYQDKGEGGIAGARVTSVDGIQITTDSHGRFSVACADLPNSRIGKSYLMKLDPRSLPAGYRILSENPRVIRLTAGKMSEISFATSIARVVRIDVTGVAFIAGSTSLSPVWQQSLTTLLETLATEPSVLRIAYRDTAGEKALANQRLRALRSTLNELWKAKPNRYRLEIETSLITGKTMESRAR</sequence>
<dbReference type="InterPro" id="IPR013783">
    <property type="entry name" value="Ig-like_fold"/>
</dbReference>
<comment type="caution">
    <text evidence="2">The sequence shown here is derived from an EMBL/GenBank/DDBJ whole genome shotgun (WGS) entry which is preliminary data.</text>
</comment>
<reference evidence="2" key="1">
    <citation type="journal article" date="2014" name="Int. J. Syst. Evol. Microbiol.">
        <title>Complete genome sequence of Corynebacterium casei LMG S-19264T (=DSM 44701T), isolated from a smear-ripened cheese.</title>
        <authorList>
            <consortium name="US DOE Joint Genome Institute (JGI-PGF)"/>
            <person name="Walter F."/>
            <person name="Albersmeier A."/>
            <person name="Kalinowski J."/>
            <person name="Ruckert C."/>
        </authorList>
    </citation>
    <scope>NUCLEOTIDE SEQUENCE</scope>
    <source>
        <strain evidence="2">CGMCC 1.15320</strain>
    </source>
</reference>
<dbReference type="SUPFAM" id="SSF117074">
    <property type="entry name" value="Hypothetical protein PA1324"/>
    <property type="match status" value="1"/>
</dbReference>